<evidence type="ECO:0000256" key="3">
    <source>
        <dbReference type="ARBA" id="ARBA00022676"/>
    </source>
</evidence>
<keyword evidence="2 11" id="KW-0997">Cell inner membrane</keyword>
<comment type="catalytic activity">
    <reaction evidence="11">
        <text>[GlcNAc-(1-&gt;4)-Mur2Ac(oyl-L-Ala-gamma-D-Glu-L-Lys-D-Ala-D-Ala)](n)-di-trans,octa-cis-undecaprenyl diphosphate + beta-D-GlcNAc-(1-&gt;4)-Mur2Ac(oyl-L-Ala-gamma-D-Glu-L-Lys-D-Ala-D-Ala)-di-trans,octa-cis-undecaprenyl diphosphate = [GlcNAc-(1-&gt;4)-Mur2Ac(oyl-L-Ala-gamma-D-Glu-L-Lys-D-Ala-D-Ala)](n+1)-di-trans,octa-cis-undecaprenyl diphosphate + di-trans,octa-cis-undecaprenyl diphosphate + H(+)</text>
        <dbReference type="Rhea" id="RHEA:23708"/>
        <dbReference type="Rhea" id="RHEA-COMP:9602"/>
        <dbReference type="Rhea" id="RHEA-COMP:9603"/>
        <dbReference type="ChEBI" id="CHEBI:15378"/>
        <dbReference type="ChEBI" id="CHEBI:58405"/>
        <dbReference type="ChEBI" id="CHEBI:60033"/>
        <dbReference type="ChEBI" id="CHEBI:78435"/>
        <dbReference type="EC" id="2.4.99.28"/>
    </reaction>
</comment>
<dbReference type="InterPro" id="IPR011812">
    <property type="entry name" value="Pep_trsgly"/>
</dbReference>
<protein>
    <recommendedName>
        <fullName evidence="11">Biosynthetic peptidoglycan transglycosylase</fullName>
        <ecNumber evidence="11">2.4.99.28</ecNumber>
    </recommendedName>
    <alternativeName>
        <fullName evidence="11">Glycan polymerase</fullName>
    </alternativeName>
    <alternativeName>
        <fullName evidence="11">Peptidoglycan glycosyltransferase MtgA</fullName>
        <shortName evidence="11">PGT</shortName>
    </alternativeName>
</protein>
<dbReference type="Proteomes" id="UP000031643">
    <property type="component" value="Chromosome"/>
</dbReference>
<keyword evidence="8 11" id="KW-1133">Transmembrane helix</keyword>
<reference evidence="14 15" key="1">
    <citation type="submission" date="2014-09" db="EMBL/GenBank/DDBJ databases">
        <title>Genome sequencing of Methyloceanibacter caenitepidi Gela4.</title>
        <authorList>
            <person name="Takeuchi M."/>
            <person name="Susumu S."/>
            <person name="Kamagata Y."/>
            <person name="Oshima K."/>
            <person name="Hattori M."/>
            <person name="Iwasaki W."/>
        </authorList>
    </citation>
    <scope>NUCLEOTIDE SEQUENCE [LARGE SCALE GENOMIC DNA]</scope>
    <source>
        <strain evidence="14 15">Gela4</strain>
    </source>
</reference>
<evidence type="ECO:0000256" key="5">
    <source>
        <dbReference type="ARBA" id="ARBA00022692"/>
    </source>
</evidence>
<evidence type="ECO:0000256" key="4">
    <source>
        <dbReference type="ARBA" id="ARBA00022679"/>
    </source>
</evidence>
<proteinExistence type="inferred from homology"/>
<keyword evidence="6 11" id="KW-0133">Cell shape</keyword>
<gene>
    <name evidence="11" type="primary">mtgA</name>
    <name evidence="14" type="ORF">GL4_0025</name>
</gene>
<keyword evidence="9 11" id="KW-0472">Membrane</keyword>
<dbReference type="HOGENOM" id="CLU_006354_1_1_5"/>
<organism evidence="14 15">
    <name type="scientific">Methyloceanibacter caenitepidi</name>
    <dbReference type="NCBI Taxonomy" id="1384459"/>
    <lineage>
        <taxon>Bacteria</taxon>
        <taxon>Pseudomonadati</taxon>
        <taxon>Pseudomonadota</taxon>
        <taxon>Alphaproteobacteria</taxon>
        <taxon>Hyphomicrobiales</taxon>
        <taxon>Hyphomicrobiaceae</taxon>
        <taxon>Methyloceanibacter</taxon>
    </lineage>
</organism>
<dbReference type="HAMAP" id="MF_00766">
    <property type="entry name" value="PGT_MtgA"/>
    <property type="match status" value="1"/>
</dbReference>
<dbReference type="GO" id="GO:0016763">
    <property type="term" value="F:pentosyltransferase activity"/>
    <property type="evidence" value="ECO:0007669"/>
    <property type="project" value="InterPro"/>
</dbReference>
<dbReference type="SUPFAM" id="SSF53955">
    <property type="entry name" value="Lysozyme-like"/>
    <property type="match status" value="1"/>
</dbReference>
<accession>A0A0A8JYJ5</accession>
<dbReference type="EC" id="2.4.99.28" evidence="11"/>
<evidence type="ECO:0000256" key="8">
    <source>
        <dbReference type="ARBA" id="ARBA00022989"/>
    </source>
</evidence>
<keyword evidence="3 11" id="KW-0328">Glycosyltransferase</keyword>
<feature type="compositionally biased region" description="Polar residues" evidence="12">
    <location>
        <begin position="20"/>
        <end position="30"/>
    </location>
</feature>
<dbReference type="OrthoDB" id="9766909at2"/>
<dbReference type="PANTHER" id="PTHR30400:SF0">
    <property type="entry name" value="BIOSYNTHETIC PEPTIDOGLYCAN TRANSGLYCOSYLASE"/>
    <property type="match status" value="1"/>
</dbReference>
<comment type="pathway">
    <text evidence="11">Cell wall biogenesis; peptidoglycan biosynthesis.</text>
</comment>
<evidence type="ECO:0000256" key="11">
    <source>
        <dbReference type="HAMAP-Rule" id="MF_00766"/>
    </source>
</evidence>
<evidence type="ECO:0000256" key="9">
    <source>
        <dbReference type="ARBA" id="ARBA00023136"/>
    </source>
</evidence>
<dbReference type="GO" id="GO:0005886">
    <property type="term" value="C:plasma membrane"/>
    <property type="evidence" value="ECO:0007669"/>
    <property type="project" value="UniProtKB-SubCell"/>
</dbReference>
<dbReference type="PANTHER" id="PTHR30400">
    <property type="entry name" value="MONOFUNCTIONAL BIOSYNTHETIC PEPTIDOGLYCAN TRANSGLYCOSYLASE"/>
    <property type="match status" value="1"/>
</dbReference>
<keyword evidence="1 11" id="KW-1003">Cell membrane</keyword>
<evidence type="ECO:0000313" key="15">
    <source>
        <dbReference type="Proteomes" id="UP000031643"/>
    </source>
</evidence>
<keyword evidence="5 11" id="KW-0812">Transmembrane</keyword>
<evidence type="ECO:0000256" key="2">
    <source>
        <dbReference type="ARBA" id="ARBA00022519"/>
    </source>
</evidence>
<evidence type="ECO:0000256" key="7">
    <source>
        <dbReference type="ARBA" id="ARBA00022984"/>
    </source>
</evidence>
<feature type="region of interest" description="Disordered" evidence="12">
    <location>
        <begin position="1"/>
        <end position="51"/>
    </location>
</feature>
<comment type="subcellular location">
    <subcellularLocation>
        <location evidence="11">Cell inner membrane</location>
        <topology evidence="11">Single-pass membrane protein</topology>
    </subcellularLocation>
</comment>
<dbReference type="GO" id="GO:0009274">
    <property type="term" value="C:peptidoglycan-based cell wall"/>
    <property type="evidence" value="ECO:0007669"/>
    <property type="project" value="InterPro"/>
</dbReference>
<feature type="compositionally biased region" description="Basic and acidic residues" evidence="12">
    <location>
        <begin position="1"/>
        <end position="11"/>
    </location>
</feature>
<sequence length="278" mass="31227">MQDNETKESEFQHSAPPTAETGNAIPTSEVPSAFDAPAPQPGEMKSRGKKSWAKRHPWLRRMGIAFLIVAGVVLASLVVFRFVNPPITTVMVIEKLRGETLQRRWVPIEKISPHMRLAVIASEDGNFCRHHGVDWAAVRQVLESAKNLEPERGASTIPMQVAKNIYLWDFRSYLRKALEVPLAYAIVTLWPKERVLEVYLNIAQFGPGLFGVEAASRKYFRKPASALTQREAVLLATTLPKPKVRNPARPNRTHRVVANAVQKRLPYIAKRADCVLNP</sequence>
<dbReference type="KEGG" id="mcg:GL4_0025"/>
<comment type="similarity">
    <text evidence="11">Belongs to the glycosyltransferase 51 family.</text>
</comment>
<dbReference type="InterPro" id="IPR036950">
    <property type="entry name" value="PBP_transglycosylase"/>
</dbReference>
<dbReference type="NCBIfam" id="TIGR02070">
    <property type="entry name" value="mono_pep_trsgly"/>
    <property type="match status" value="1"/>
</dbReference>
<keyword evidence="10 11" id="KW-0961">Cell wall biogenesis/degradation</keyword>
<evidence type="ECO:0000256" key="6">
    <source>
        <dbReference type="ARBA" id="ARBA00022960"/>
    </source>
</evidence>
<dbReference type="GO" id="GO:0009252">
    <property type="term" value="P:peptidoglycan biosynthetic process"/>
    <property type="evidence" value="ECO:0007669"/>
    <property type="project" value="UniProtKB-UniRule"/>
</dbReference>
<name>A0A0A8JYJ5_9HYPH</name>
<keyword evidence="4 11" id="KW-0808">Transferase</keyword>
<evidence type="ECO:0000259" key="13">
    <source>
        <dbReference type="Pfam" id="PF00912"/>
    </source>
</evidence>
<dbReference type="GO" id="GO:0071555">
    <property type="term" value="P:cell wall organization"/>
    <property type="evidence" value="ECO:0007669"/>
    <property type="project" value="UniProtKB-KW"/>
</dbReference>
<dbReference type="InterPro" id="IPR001264">
    <property type="entry name" value="Glyco_trans_51"/>
</dbReference>
<dbReference type="InterPro" id="IPR023346">
    <property type="entry name" value="Lysozyme-like_dom_sf"/>
</dbReference>
<dbReference type="AlphaFoldDB" id="A0A0A8JYJ5"/>
<evidence type="ECO:0000313" key="14">
    <source>
        <dbReference type="EMBL" id="BAQ15496.1"/>
    </source>
</evidence>
<dbReference type="Gene3D" id="1.10.3810.10">
    <property type="entry name" value="Biosynthetic peptidoglycan transglycosylase-like"/>
    <property type="match status" value="1"/>
</dbReference>
<dbReference type="Pfam" id="PF00912">
    <property type="entry name" value="Transgly"/>
    <property type="match status" value="1"/>
</dbReference>
<dbReference type="GO" id="GO:0008360">
    <property type="term" value="P:regulation of cell shape"/>
    <property type="evidence" value="ECO:0007669"/>
    <property type="project" value="UniProtKB-KW"/>
</dbReference>
<feature type="transmembrane region" description="Helical" evidence="11">
    <location>
        <begin position="64"/>
        <end position="83"/>
    </location>
</feature>
<evidence type="ECO:0000256" key="12">
    <source>
        <dbReference type="SAM" id="MobiDB-lite"/>
    </source>
</evidence>
<feature type="domain" description="Glycosyl transferase family 51" evidence="13">
    <location>
        <begin position="93"/>
        <end position="262"/>
    </location>
</feature>
<dbReference type="STRING" id="1384459.GL4_0025"/>
<keyword evidence="15" id="KW-1185">Reference proteome</keyword>
<comment type="function">
    <text evidence="11">Peptidoglycan polymerase that catalyzes glycan chain elongation from lipid-linked precursors.</text>
</comment>
<dbReference type="EMBL" id="AP014648">
    <property type="protein sequence ID" value="BAQ15496.1"/>
    <property type="molecule type" value="Genomic_DNA"/>
</dbReference>
<evidence type="ECO:0000256" key="1">
    <source>
        <dbReference type="ARBA" id="ARBA00022475"/>
    </source>
</evidence>
<evidence type="ECO:0000256" key="10">
    <source>
        <dbReference type="ARBA" id="ARBA00023316"/>
    </source>
</evidence>
<dbReference type="UniPathway" id="UPA00219"/>
<keyword evidence="7 11" id="KW-0573">Peptidoglycan synthesis</keyword>
<dbReference type="RefSeq" id="WP_052463988.1">
    <property type="nucleotide sequence ID" value="NZ_AP014648.1"/>
</dbReference>
<dbReference type="GO" id="GO:0008955">
    <property type="term" value="F:peptidoglycan glycosyltransferase activity"/>
    <property type="evidence" value="ECO:0007669"/>
    <property type="project" value="UniProtKB-UniRule"/>
</dbReference>